<protein>
    <submittedName>
        <fullName evidence="2">Uncharacterized protein</fullName>
    </submittedName>
</protein>
<dbReference type="EMBL" id="CAXAMM010000026">
    <property type="protein sequence ID" value="CAK8985562.1"/>
    <property type="molecule type" value="Genomic_DNA"/>
</dbReference>
<evidence type="ECO:0000313" key="2">
    <source>
        <dbReference type="EMBL" id="CAK8985562.1"/>
    </source>
</evidence>
<comment type="caution">
    <text evidence="2">The sequence shown here is derived from an EMBL/GenBank/DDBJ whole genome shotgun (WGS) entry which is preliminary data.</text>
</comment>
<reference evidence="2 3" key="1">
    <citation type="submission" date="2024-02" db="EMBL/GenBank/DDBJ databases">
        <authorList>
            <person name="Chen Y."/>
            <person name="Shah S."/>
            <person name="Dougan E. K."/>
            <person name="Thang M."/>
            <person name="Chan C."/>
        </authorList>
    </citation>
    <scope>NUCLEOTIDE SEQUENCE [LARGE SCALE GENOMIC DNA]</scope>
</reference>
<organism evidence="2 3">
    <name type="scientific">Durusdinium trenchii</name>
    <dbReference type="NCBI Taxonomy" id="1381693"/>
    <lineage>
        <taxon>Eukaryota</taxon>
        <taxon>Sar</taxon>
        <taxon>Alveolata</taxon>
        <taxon>Dinophyceae</taxon>
        <taxon>Suessiales</taxon>
        <taxon>Symbiodiniaceae</taxon>
        <taxon>Durusdinium</taxon>
    </lineage>
</organism>
<evidence type="ECO:0000313" key="3">
    <source>
        <dbReference type="Proteomes" id="UP001642464"/>
    </source>
</evidence>
<keyword evidence="3" id="KW-1185">Reference proteome</keyword>
<name>A0ABP0H6H2_9DINO</name>
<accession>A0ABP0H6H2</accession>
<dbReference type="Proteomes" id="UP001642464">
    <property type="component" value="Unassembled WGS sequence"/>
</dbReference>
<feature type="non-terminal residue" evidence="2">
    <location>
        <position position="94"/>
    </location>
</feature>
<gene>
    <name evidence="1" type="ORF">SCF082_LOCUS154</name>
    <name evidence="2" type="ORF">SCF082_LOCUS199</name>
</gene>
<sequence length="94" mass="10334">MGTGLLSQFEEMTVFSVEAMSAVVAWDDVCDKLEDSALQQELNISDRELAQADRILRQVMDASHDRRSNIKARLAAFTPPAPQADKLEAAKAAK</sequence>
<evidence type="ECO:0000313" key="1">
    <source>
        <dbReference type="EMBL" id="CAK8985430.1"/>
    </source>
</evidence>
<proteinExistence type="predicted"/>
<dbReference type="EMBL" id="CAXAMM010000004">
    <property type="protein sequence ID" value="CAK8985430.1"/>
    <property type="molecule type" value="Genomic_DNA"/>
</dbReference>